<evidence type="ECO:0000256" key="2">
    <source>
        <dbReference type="SAM" id="SignalP"/>
    </source>
</evidence>
<proteinExistence type="predicted"/>
<evidence type="ECO:0000313" key="4">
    <source>
        <dbReference type="Proteomes" id="UP000286097"/>
    </source>
</evidence>
<evidence type="ECO:0000256" key="1">
    <source>
        <dbReference type="SAM" id="MobiDB-lite"/>
    </source>
</evidence>
<dbReference type="EMBL" id="QKXF01000165">
    <property type="protein sequence ID" value="RQM15216.1"/>
    <property type="molecule type" value="Genomic_DNA"/>
</dbReference>
<gene>
    <name evidence="3" type="ORF">DD237_002700</name>
</gene>
<name>A0A425CDX4_9STRA</name>
<organism evidence="3 4">
    <name type="scientific">Peronospora effusa</name>
    <dbReference type="NCBI Taxonomy" id="542832"/>
    <lineage>
        <taxon>Eukaryota</taxon>
        <taxon>Sar</taxon>
        <taxon>Stramenopiles</taxon>
        <taxon>Oomycota</taxon>
        <taxon>Peronosporomycetes</taxon>
        <taxon>Peronosporales</taxon>
        <taxon>Peronosporaceae</taxon>
        <taxon>Peronospora</taxon>
    </lineage>
</organism>
<reference evidence="3 4" key="1">
    <citation type="submission" date="2018-06" db="EMBL/GenBank/DDBJ databases">
        <title>Comparative genomics of downy mildews reveals potential adaptations to biotrophy.</title>
        <authorList>
            <person name="Fletcher K."/>
            <person name="Klosterman S.J."/>
            <person name="Derevnina L."/>
            <person name="Martin F."/>
            <person name="Koike S."/>
            <person name="Reyes Chin-Wo S."/>
            <person name="Mou B."/>
            <person name="Michelmore R."/>
        </authorList>
    </citation>
    <scope>NUCLEOTIDE SEQUENCE [LARGE SCALE GENOMIC DNA]</scope>
    <source>
        <strain evidence="3 4">R13</strain>
    </source>
</reference>
<dbReference type="VEuPathDB" id="FungiDB:DD237_002700"/>
<feature type="signal peptide" evidence="2">
    <location>
        <begin position="1"/>
        <end position="22"/>
    </location>
</feature>
<dbReference type="AlphaFoldDB" id="A0A425CDX4"/>
<feature type="compositionally biased region" description="Polar residues" evidence="1">
    <location>
        <begin position="319"/>
        <end position="362"/>
    </location>
</feature>
<feature type="compositionally biased region" description="Polar residues" evidence="1">
    <location>
        <begin position="206"/>
        <end position="231"/>
    </location>
</feature>
<sequence>MQLLTLIATGATFLALLRTVQGHAYVVDPKANWGPPGFASNGYGSTINSTRWSDLNGVATQDYSQTAFFKRVFESTKAKNLGAFIARYQELYSSKIDVECGLTFFKESDRSELPAKEITYTGFTHPGPCEMWCDDTKLLFDYDCQKTYPDIPAKIPYDKSKCANANRFTIFWIAVQSNPLQVYVHCVWLVGGSGRGEPPAAVGKGTLTTTTGSNAPSPTPTINTAPSTTEVTPKADSDGSGDKPSASTPDATPDAPATESTTPETSTPETSTPETFTSKASTPKASSPDASTPDATPEASTPDAIPEASTPDATPDATPESSTPNATPESSTPNATPESSTPNATPEASTPDATPEASTPDANQDAPATEAPTTTTHAKCSRRRRN</sequence>
<accession>A0A425CDX4</accession>
<dbReference type="Proteomes" id="UP000286097">
    <property type="component" value="Unassembled WGS sequence"/>
</dbReference>
<feature type="region of interest" description="Disordered" evidence="1">
    <location>
        <begin position="197"/>
        <end position="386"/>
    </location>
</feature>
<feature type="compositionally biased region" description="Polar residues" evidence="1">
    <location>
        <begin position="276"/>
        <end position="294"/>
    </location>
</feature>
<feature type="compositionally biased region" description="Low complexity" evidence="1">
    <location>
        <begin position="244"/>
        <end position="275"/>
    </location>
</feature>
<evidence type="ECO:0000313" key="3">
    <source>
        <dbReference type="EMBL" id="RQM15216.1"/>
    </source>
</evidence>
<keyword evidence="2" id="KW-0732">Signal</keyword>
<comment type="caution">
    <text evidence="3">The sequence shown here is derived from an EMBL/GenBank/DDBJ whole genome shotgun (WGS) entry which is preliminary data.</text>
</comment>
<feature type="chain" id="PRO_5019128302" evidence="2">
    <location>
        <begin position="23"/>
        <end position="386"/>
    </location>
</feature>
<protein>
    <submittedName>
        <fullName evidence="3">Uncharacterized protein</fullName>
    </submittedName>
</protein>
<feature type="compositionally biased region" description="Low complexity" evidence="1">
    <location>
        <begin position="366"/>
        <end position="378"/>
    </location>
</feature>